<accession>A0ACA9KP53</accession>
<organism evidence="1 2">
    <name type="scientific">Cetraspora pellucida</name>
    <dbReference type="NCBI Taxonomy" id="1433469"/>
    <lineage>
        <taxon>Eukaryota</taxon>
        <taxon>Fungi</taxon>
        <taxon>Fungi incertae sedis</taxon>
        <taxon>Mucoromycota</taxon>
        <taxon>Glomeromycotina</taxon>
        <taxon>Glomeromycetes</taxon>
        <taxon>Diversisporales</taxon>
        <taxon>Gigasporaceae</taxon>
        <taxon>Cetraspora</taxon>
    </lineage>
</organism>
<comment type="caution">
    <text evidence="1">The sequence shown here is derived from an EMBL/GenBank/DDBJ whole genome shotgun (WGS) entry which is preliminary data.</text>
</comment>
<keyword evidence="2" id="KW-1185">Reference proteome</keyword>
<dbReference type="EMBL" id="CAJVPW010001437">
    <property type="protein sequence ID" value="CAG8484096.1"/>
    <property type="molecule type" value="Genomic_DNA"/>
</dbReference>
<evidence type="ECO:0000313" key="2">
    <source>
        <dbReference type="Proteomes" id="UP000789366"/>
    </source>
</evidence>
<protein>
    <submittedName>
        <fullName evidence="1">5659_t:CDS:1</fullName>
    </submittedName>
</protein>
<dbReference type="Proteomes" id="UP000789366">
    <property type="component" value="Unassembled WGS sequence"/>
</dbReference>
<proteinExistence type="predicted"/>
<reference evidence="1" key="1">
    <citation type="submission" date="2021-06" db="EMBL/GenBank/DDBJ databases">
        <authorList>
            <person name="Kallberg Y."/>
            <person name="Tangrot J."/>
            <person name="Rosling A."/>
        </authorList>
    </citation>
    <scope>NUCLEOTIDE SEQUENCE</scope>
    <source>
        <strain evidence="1">28 12/20/2015</strain>
    </source>
</reference>
<evidence type="ECO:0000313" key="1">
    <source>
        <dbReference type="EMBL" id="CAG8484096.1"/>
    </source>
</evidence>
<sequence>MQQANKHTPLTLAIEHYQRLSNISSIDLTNNDISDLVEKYYKLEFNNTPTTQIENVEYDETNKLTSIDSLVIISENIPESTCFNTWDKVENYLNEYAKDYLLRILDLRCCSWAHAYLYEYLLQLADQLNARLKEEVQWSQFHDYKQAIMTNTISIARQDLFPEVVKVIDEYLTELITNAIKIEMSQCLFISANKIEPNIKELHSEQKNNQLESNGFIEDQYDAHLIMLQAIIDEVEWEDVPPQDGPIPESSIFNYKMGILNDKIVLPIRKPTTIPTTNPTFKKSIYKRNLYDHVWRLAREATLLAVEQDDNEIVNYLKNYISRKHNEHNYVTHRSTTNEIFNNTLEIQSNKSSDQLEESEAKQDMIEPNFKNVKNLNKVRTKG</sequence>
<name>A0ACA9KP53_9GLOM</name>
<gene>
    <name evidence="1" type="ORF">SPELUC_LOCUS2257</name>
</gene>